<evidence type="ECO:0000313" key="7">
    <source>
        <dbReference type="Proteomes" id="UP001501295"/>
    </source>
</evidence>
<evidence type="ECO:0000256" key="2">
    <source>
        <dbReference type="ARBA" id="ARBA00023015"/>
    </source>
</evidence>
<dbReference type="InterPro" id="IPR036388">
    <property type="entry name" value="WH-like_DNA-bd_sf"/>
</dbReference>
<dbReference type="SUPFAM" id="SSF46785">
    <property type="entry name" value="Winged helix' DNA-binding domain"/>
    <property type="match status" value="1"/>
</dbReference>
<dbReference type="PRINTS" id="PR00039">
    <property type="entry name" value="HTHLYSR"/>
</dbReference>
<dbReference type="Pfam" id="PF00126">
    <property type="entry name" value="HTH_1"/>
    <property type="match status" value="1"/>
</dbReference>
<evidence type="ECO:0000313" key="6">
    <source>
        <dbReference type="EMBL" id="GAA4667781.1"/>
    </source>
</evidence>
<accession>A0ABP8VQ53</accession>
<evidence type="ECO:0000259" key="5">
    <source>
        <dbReference type="PROSITE" id="PS50931"/>
    </source>
</evidence>
<name>A0ABP8VQ53_9MICO</name>
<dbReference type="Pfam" id="PF03466">
    <property type="entry name" value="LysR_substrate"/>
    <property type="match status" value="1"/>
</dbReference>
<protein>
    <submittedName>
        <fullName evidence="6">LysR family transcriptional regulator</fullName>
    </submittedName>
</protein>
<evidence type="ECO:0000256" key="1">
    <source>
        <dbReference type="ARBA" id="ARBA00009437"/>
    </source>
</evidence>
<dbReference type="SUPFAM" id="SSF53850">
    <property type="entry name" value="Periplasmic binding protein-like II"/>
    <property type="match status" value="1"/>
</dbReference>
<keyword evidence="2" id="KW-0805">Transcription regulation</keyword>
<dbReference type="InterPro" id="IPR005119">
    <property type="entry name" value="LysR_subst-bd"/>
</dbReference>
<dbReference type="RefSeq" id="WP_345373382.1">
    <property type="nucleotide sequence ID" value="NZ_BAABLM010000001.1"/>
</dbReference>
<feature type="domain" description="HTH lysR-type" evidence="5">
    <location>
        <begin position="1"/>
        <end position="58"/>
    </location>
</feature>
<dbReference type="PROSITE" id="PS50931">
    <property type="entry name" value="HTH_LYSR"/>
    <property type="match status" value="1"/>
</dbReference>
<dbReference type="InterPro" id="IPR000847">
    <property type="entry name" value="LysR_HTH_N"/>
</dbReference>
<comment type="similarity">
    <text evidence="1">Belongs to the LysR transcriptional regulatory family.</text>
</comment>
<evidence type="ECO:0000256" key="3">
    <source>
        <dbReference type="ARBA" id="ARBA00023125"/>
    </source>
</evidence>
<dbReference type="Gene3D" id="3.40.190.10">
    <property type="entry name" value="Periplasmic binding protein-like II"/>
    <property type="match status" value="2"/>
</dbReference>
<comment type="caution">
    <text evidence="6">The sequence shown here is derived from an EMBL/GenBank/DDBJ whole genome shotgun (WGS) entry which is preliminary data.</text>
</comment>
<keyword evidence="3" id="KW-0238">DNA-binding</keyword>
<proteinExistence type="inferred from homology"/>
<keyword evidence="7" id="KW-1185">Reference proteome</keyword>
<dbReference type="PANTHER" id="PTHR30346:SF17">
    <property type="entry name" value="LYSR FAMILY TRANSCRIPTIONAL REGULATOR"/>
    <property type="match status" value="1"/>
</dbReference>
<sequence length="299" mass="33120">MELRHLRHFLAVAETLNYTRAARLLNISGSPLSRSIQQLELDIGAPLFVRGTRKVELTPLGVALIPHATRIITNFDDLERDMRRRVHGHVELYVGMRSVPPELIRAVIDDVIRQAEPGADVRLEPLDSFLQMDHILSGKLSLGLVNRRSEDNRLEYLAVLHEAPGIALPDEPRYRELTDVHPADLAGLRLLLQPGSDRNAPELQPFVREVLETIDVSSDIVGGIAAMVAAGGSCCVTVANPSAPWHRYLAAEGVVIRPLALDSVRAVTYLCWRTDRDSAQDLGPILSIARDRFLAPIEL</sequence>
<evidence type="ECO:0000256" key="4">
    <source>
        <dbReference type="ARBA" id="ARBA00023163"/>
    </source>
</evidence>
<gene>
    <name evidence="6" type="ORF">GCM10025780_07660</name>
</gene>
<reference evidence="7" key="1">
    <citation type="journal article" date="2019" name="Int. J. Syst. Evol. Microbiol.">
        <title>The Global Catalogue of Microorganisms (GCM) 10K type strain sequencing project: providing services to taxonomists for standard genome sequencing and annotation.</title>
        <authorList>
            <consortium name="The Broad Institute Genomics Platform"/>
            <consortium name="The Broad Institute Genome Sequencing Center for Infectious Disease"/>
            <person name="Wu L."/>
            <person name="Ma J."/>
        </authorList>
    </citation>
    <scope>NUCLEOTIDE SEQUENCE [LARGE SCALE GENOMIC DNA]</scope>
    <source>
        <strain evidence="7">JCM 18956</strain>
    </source>
</reference>
<dbReference type="PANTHER" id="PTHR30346">
    <property type="entry name" value="TRANSCRIPTIONAL DUAL REGULATOR HCAR-RELATED"/>
    <property type="match status" value="1"/>
</dbReference>
<dbReference type="InterPro" id="IPR036390">
    <property type="entry name" value="WH_DNA-bd_sf"/>
</dbReference>
<dbReference type="Proteomes" id="UP001501295">
    <property type="component" value="Unassembled WGS sequence"/>
</dbReference>
<dbReference type="EMBL" id="BAABLM010000001">
    <property type="protein sequence ID" value="GAA4667781.1"/>
    <property type="molecule type" value="Genomic_DNA"/>
</dbReference>
<dbReference type="Gene3D" id="1.10.10.10">
    <property type="entry name" value="Winged helix-like DNA-binding domain superfamily/Winged helix DNA-binding domain"/>
    <property type="match status" value="1"/>
</dbReference>
<keyword evidence="4" id="KW-0804">Transcription</keyword>
<organism evidence="6 7">
    <name type="scientific">Frondihabitans cladoniiphilus</name>
    <dbReference type="NCBI Taxonomy" id="715785"/>
    <lineage>
        <taxon>Bacteria</taxon>
        <taxon>Bacillati</taxon>
        <taxon>Actinomycetota</taxon>
        <taxon>Actinomycetes</taxon>
        <taxon>Micrococcales</taxon>
        <taxon>Microbacteriaceae</taxon>
        <taxon>Frondihabitans</taxon>
    </lineage>
</organism>